<gene>
    <name evidence="3" type="ORF">SAMN04488568_105155</name>
</gene>
<keyword evidence="4" id="KW-1185">Reference proteome</keyword>
<dbReference type="GO" id="GO:0032259">
    <property type="term" value="P:methylation"/>
    <property type="evidence" value="ECO:0007669"/>
    <property type="project" value="UniProtKB-KW"/>
</dbReference>
<sequence>MPTDASKPDNDRRFWDRLAQKYATDPISDEAAYQKKLEITRQHFTPDSDVLEFGCGTGMTAVSHAPHVKHIHATDLSGEMLEIARGRAVEAGVGNISFERVGFEDIDAATGRFDVVLGLSILHLLEDRDAAIARVHSLLKPGGVFISSTACLGEKMWFFSLIAPIGRALGLLPMLRVFTQVQLAESLRQAGFELEHQWRPDKAVAVFIVARKPAN</sequence>
<dbReference type="RefSeq" id="WP_091768634.1">
    <property type="nucleotide sequence ID" value="NZ_FNHG01000005.1"/>
</dbReference>
<evidence type="ECO:0000259" key="2">
    <source>
        <dbReference type="Pfam" id="PF13649"/>
    </source>
</evidence>
<evidence type="ECO:0000256" key="1">
    <source>
        <dbReference type="ARBA" id="ARBA00022679"/>
    </source>
</evidence>
<dbReference type="Pfam" id="PF13649">
    <property type="entry name" value="Methyltransf_25"/>
    <property type="match status" value="1"/>
</dbReference>
<dbReference type="Proteomes" id="UP000199759">
    <property type="component" value="Unassembled WGS sequence"/>
</dbReference>
<dbReference type="InterPro" id="IPR029063">
    <property type="entry name" value="SAM-dependent_MTases_sf"/>
</dbReference>
<evidence type="ECO:0000313" key="4">
    <source>
        <dbReference type="Proteomes" id="UP000199759"/>
    </source>
</evidence>
<dbReference type="SUPFAM" id="SSF53335">
    <property type="entry name" value="S-adenosyl-L-methionine-dependent methyltransferases"/>
    <property type="match status" value="1"/>
</dbReference>
<accession>A0A1G9QTH1</accession>
<protein>
    <submittedName>
        <fullName evidence="3">2-polyprenyl-3-methyl-5-hydroxy-6-metoxy-1,4-benzoquinol methylase</fullName>
    </submittedName>
</protein>
<reference evidence="3 4" key="1">
    <citation type="submission" date="2016-10" db="EMBL/GenBank/DDBJ databases">
        <authorList>
            <person name="de Groot N.N."/>
        </authorList>
    </citation>
    <scope>NUCLEOTIDE SEQUENCE [LARGE SCALE GENOMIC DNA]</scope>
    <source>
        <strain evidence="3 4">DSM 16077</strain>
    </source>
</reference>
<organism evidence="3 4">
    <name type="scientific">Maricaulis salignorans</name>
    <dbReference type="NCBI Taxonomy" id="144026"/>
    <lineage>
        <taxon>Bacteria</taxon>
        <taxon>Pseudomonadati</taxon>
        <taxon>Pseudomonadota</taxon>
        <taxon>Alphaproteobacteria</taxon>
        <taxon>Maricaulales</taxon>
        <taxon>Maricaulaceae</taxon>
        <taxon>Maricaulis</taxon>
    </lineage>
</organism>
<keyword evidence="3" id="KW-0489">Methyltransferase</keyword>
<dbReference type="GO" id="GO:0008168">
    <property type="term" value="F:methyltransferase activity"/>
    <property type="evidence" value="ECO:0007669"/>
    <property type="project" value="UniProtKB-KW"/>
</dbReference>
<dbReference type="CDD" id="cd02440">
    <property type="entry name" value="AdoMet_MTases"/>
    <property type="match status" value="1"/>
</dbReference>
<feature type="domain" description="Methyltransferase" evidence="2">
    <location>
        <begin position="50"/>
        <end position="143"/>
    </location>
</feature>
<proteinExistence type="predicted"/>
<dbReference type="STRING" id="144026.SAMN04488568_105155"/>
<dbReference type="Gene3D" id="3.40.50.150">
    <property type="entry name" value="Vaccinia Virus protein VP39"/>
    <property type="match status" value="1"/>
</dbReference>
<keyword evidence="1" id="KW-0808">Transferase</keyword>
<dbReference type="EMBL" id="FNHG01000005">
    <property type="protein sequence ID" value="SDM14296.1"/>
    <property type="molecule type" value="Genomic_DNA"/>
</dbReference>
<evidence type="ECO:0000313" key="3">
    <source>
        <dbReference type="EMBL" id="SDM14296.1"/>
    </source>
</evidence>
<name>A0A1G9QTH1_9PROT</name>
<dbReference type="PANTHER" id="PTHR43861">
    <property type="entry name" value="TRANS-ACONITATE 2-METHYLTRANSFERASE-RELATED"/>
    <property type="match status" value="1"/>
</dbReference>
<dbReference type="OrthoDB" id="5642573at2"/>
<dbReference type="AlphaFoldDB" id="A0A1G9QTH1"/>
<dbReference type="InterPro" id="IPR041698">
    <property type="entry name" value="Methyltransf_25"/>
</dbReference>